<dbReference type="PANTHER" id="PTHR48075:SF9">
    <property type="entry name" value="3-HYDROXYBUTYRYL-COA DEHYDROGENASE"/>
    <property type="match status" value="1"/>
</dbReference>
<dbReference type="InterPro" id="IPR006176">
    <property type="entry name" value="3-OHacyl-CoA_DH_NAD-bd"/>
</dbReference>
<dbReference type="PANTHER" id="PTHR48075">
    <property type="entry name" value="3-HYDROXYACYL-COA DEHYDROGENASE FAMILY PROTEIN"/>
    <property type="match status" value="1"/>
</dbReference>
<dbReference type="GO" id="GO:0008691">
    <property type="term" value="F:3-hydroxybutyryl-CoA dehydrogenase activity"/>
    <property type="evidence" value="ECO:0007669"/>
    <property type="project" value="TreeGrafter"/>
</dbReference>
<dbReference type="GO" id="GO:0006635">
    <property type="term" value="P:fatty acid beta-oxidation"/>
    <property type="evidence" value="ECO:0007669"/>
    <property type="project" value="TreeGrafter"/>
</dbReference>
<dbReference type="RefSeq" id="WP_232074451.1">
    <property type="nucleotide sequence ID" value="NZ_AP022871.1"/>
</dbReference>
<evidence type="ECO:0000313" key="8">
    <source>
        <dbReference type="EMBL" id="BCB82707.1"/>
    </source>
</evidence>
<accession>A0A6F8Y9G0</accession>
<feature type="binding site" evidence="5">
    <location>
        <position position="125"/>
    </location>
    <ligand>
        <name>CoA</name>
        <dbReference type="ChEBI" id="CHEBI:57287"/>
    </ligand>
</feature>
<evidence type="ECO:0000256" key="3">
    <source>
        <dbReference type="ARBA" id="ARBA00023002"/>
    </source>
</evidence>
<feature type="site" description="Important for catalytic activity" evidence="4">
    <location>
        <position position="146"/>
    </location>
</feature>
<keyword evidence="3" id="KW-0560">Oxidoreductase</keyword>
<name>A0A6F8Y9G0_9ACTN</name>
<feature type="binding site" evidence="5">
    <location>
        <position position="61"/>
    </location>
    <ligand>
        <name>CoA</name>
        <dbReference type="ChEBI" id="CHEBI:57287"/>
    </ligand>
</feature>
<feature type="domain" description="3-hydroxyacyl-CoA dehydrogenase NAD binding" evidence="7">
    <location>
        <begin position="11"/>
        <end position="188"/>
    </location>
</feature>
<comment type="pathway">
    <text evidence="1">Lipid metabolism; butanoate metabolism.</text>
</comment>
<dbReference type="EMBL" id="AP022871">
    <property type="protein sequence ID" value="BCB82707.1"/>
    <property type="molecule type" value="Genomic_DNA"/>
</dbReference>
<dbReference type="InterPro" id="IPR022694">
    <property type="entry name" value="3-OHacyl-CoA_DH"/>
</dbReference>
<organism evidence="8 9">
    <name type="scientific">Phytohabitans suffuscus</name>
    <dbReference type="NCBI Taxonomy" id="624315"/>
    <lineage>
        <taxon>Bacteria</taxon>
        <taxon>Bacillati</taxon>
        <taxon>Actinomycetota</taxon>
        <taxon>Actinomycetes</taxon>
        <taxon>Micromonosporales</taxon>
        <taxon>Micromonosporaceae</taxon>
    </lineage>
</organism>
<gene>
    <name evidence="8" type="ORF">Psuf_000200</name>
</gene>
<evidence type="ECO:0000256" key="2">
    <source>
        <dbReference type="ARBA" id="ARBA00009463"/>
    </source>
</evidence>
<dbReference type="Proteomes" id="UP000503011">
    <property type="component" value="Chromosome"/>
</dbReference>
<dbReference type="Pfam" id="PF02737">
    <property type="entry name" value="3HCDH_N"/>
    <property type="match status" value="1"/>
</dbReference>
<dbReference type="PIRSF" id="PIRSF000105">
    <property type="entry name" value="HCDH"/>
    <property type="match status" value="1"/>
</dbReference>
<dbReference type="InterPro" id="IPR036291">
    <property type="entry name" value="NAD(P)-bd_dom_sf"/>
</dbReference>
<dbReference type="NCBIfam" id="NF005875">
    <property type="entry name" value="PRK07819.1"/>
    <property type="match status" value="1"/>
</dbReference>
<dbReference type="InterPro" id="IPR008927">
    <property type="entry name" value="6-PGluconate_DH-like_C_sf"/>
</dbReference>
<dbReference type="AlphaFoldDB" id="A0A6F8Y9G0"/>
<dbReference type="GO" id="GO:0070403">
    <property type="term" value="F:NAD+ binding"/>
    <property type="evidence" value="ECO:0007669"/>
    <property type="project" value="InterPro"/>
</dbReference>
<evidence type="ECO:0000256" key="1">
    <source>
        <dbReference type="ARBA" id="ARBA00005086"/>
    </source>
</evidence>
<dbReference type="SUPFAM" id="SSF51735">
    <property type="entry name" value="NAD(P)-binding Rossmann-fold domains"/>
    <property type="match status" value="1"/>
</dbReference>
<evidence type="ECO:0000259" key="7">
    <source>
        <dbReference type="Pfam" id="PF02737"/>
    </source>
</evidence>
<dbReference type="SUPFAM" id="SSF48179">
    <property type="entry name" value="6-phosphogluconate dehydrogenase C-terminal domain-like"/>
    <property type="match status" value="1"/>
</dbReference>
<keyword evidence="9" id="KW-1185">Reference proteome</keyword>
<dbReference type="InterPro" id="IPR013328">
    <property type="entry name" value="6PGD_dom2"/>
</dbReference>
<dbReference type="InterPro" id="IPR006108">
    <property type="entry name" value="3HC_DH_C"/>
</dbReference>
<protein>
    <submittedName>
        <fullName evidence="8">3-hydroxybutyryl-CoA dehydrogenase</fullName>
    </submittedName>
</protein>
<evidence type="ECO:0000259" key="6">
    <source>
        <dbReference type="Pfam" id="PF00725"/>
    </source>
</evidence>
<feature type="domain" description="3-hydroxyacyl-CoA dehydrogenase C-terminal" evidence="6">
    <location>
        <begin position="193"/>
        <end position="289"/>
    </location>
</feature>
<evidence type="ECO:0000256" key="4">
    <source>
        <dbReference type="PIRSR" id="PIRSR000105-1"/>
    </source>
</evidence>
<sequence length="292" mass="31363">MSGVPAEISRVGIVGCGVMGSGIAEACARRDLDVVVVGPGAESVERGRRRLVDSLDRALRKSRISEAERDAVLGRARFTADLQELADRELVLEAIPEDEPAKLAMFGDIDKIVAAPEAVLGSNTSSIPIVRLARATQRPEQVIGIHFFSPAAIQPLVEVVPSLLTSTRAGERVESFLVDRLGKQPIRSPDRAGFVVNALLIPYLLAAIRMVESGFAPAETVDRGMVLGCSHPVGPLKLVDLIGLDTIAAVAQSLYQEFREPQYAPPPLLRRMVEGGLYGKKSGQGFYTYPLA</sequence>
<proteinExistence type="inferred from homology"/>
<evidence type="ECO:0000313" key="9">
    <source>
        <dbReference type="Proteomes" id="UP000503011"/>
    </source>
</evidence>
<dbReference type="Pfam" id="PF00725">
    <property type="entry name" value="3HCDH"/>
    <property type="match status" value="1"/>
</dbReference>
<reference evidence="8 9" key="2">
    <citation type="submission" date="2020-03" db="EMBL/GenBank/DDBJ databases">
        <authorList>
            <person name="Ichikawa N."/>
            <person name="Kimura A."/>
            <person name="Kitahashi Y."/>
            <person name="Uohara A."/>
        </authorList>
    </citation>
    <scope>NUCLEOTIDE SEQUENCE [LARGE SCALE GENOMIC DNA]</scope>
    <source>
        <strain evidence="8 9">NBRC 105367</strain>
    </source>
</reference>
<dbReference type="Gene3D" id="3.40.50.720">
    <property type="entry name" value="NAD(P)-binding Rossmann-like Domain"/>
    <property type="match status" value="1"/>
</dbReference>
<dbReference type="Gene3D" id="1.10.1040.10">
    <property type="entry name" value="N-(1-d-carboxylethyl)-l-norvaline Dehydrogenase, domain 2"/>
    <property type="match status" value="1"/>
</dbReference>
<dbReference type="KEGG" id="psuu:Psuf_000200"/>
<comment type="similarity">
    <text evidence="2">Belongs to the 3-hydroxyacyl-CoA dehydrogenase family.</text>
</comment>
<feature type="binding site" evidence="5">
    <location>
        <position position="54"/>
    </location>
    <ligand>
        <name>CoA</name>
        <dbReference type="ChEBI" id="CHEBI:57287"/>
    </ligand>
</feature>
<evidence type="ECO:0000256" key="5">
    <source>
        <dbReference type="PIRSR" id="PIRSR000105-3"/>
    </source>
</evidence>
<reference evidence="8 9" key="1">
    <citation type="submission" date="2020-03" db="EMBL/GenBank/DDBJ databases">
        <title>Whole genome shotgun sequence of Phytohabitans suffuscus NBRC 105367.</title>
        <authorList>
            <person name="Komaki H."/>
            <person name="Tamura T."/>
        </authorList>
    </citation>
    <scope>NUCLEOTIDE SEQUENCE [LARGE SCALE GENOMIC DNA]</scope>
    <source>
        <strain evidence="8 9">NBRC 105367</strain>
    </source>
</reference>